<evidence type="ECO:0000313" key="3">
    <source>
        <dbReference type="EMBL" id="QQD25172.1"/>
    </source>
</evidence>
<dbReference type="EMBL" id="CP046056">
    <property type="protein sequence ID" value="QQD25172.1"/>
    <property type="molecule type" value="Genomic_DNA"/>
</dbReference>
<dbReference type="InterPro" id="IPR001173">
    <property type="entry name" value="Glyco_trans_2-like"/>
</dbReference>
<dbReference type="SUPFAM" id="SSF53448">
    <property type="entry name" value="Nucleotide-diphospho-sugar transferases"/>
    <property type="match status" value="1"/>
</dbReference>
<dbReference type="Gene3D" id="3.90.550.10">
    <property type="entry name" value="Spore Coat Polysaccharide Biosynthesis Protein SpsA, Chain A"/>
    <property type="match status" value="1"/>
</dbReference>
<reference evidence="3 4" key="1">
    <citation type="submission" date="2019-11" db="EMBL/GenBank/DDBJ databases">
        <title>Venatorbacter sp. nov. a predator of Campylobacter and other Gram-negative bacteria.</title>
        <authorList>
            <person name="Saeedi A."/>
            <person name="Cummings N.J."/>
            <person name="Connerton I.F."/>
            <person name="Connerton P.L."/>
        </authorList>
    </citation>
    <scope>NUCLEOTIDE SEQUENCE [LARGE SCALE GENOMIC DNA]</scope>
    <source>
        <strain evidence="3">XL5</strain>
    </source>
</reference>
<dbReference type="PANTHER" id="PTHR43630">
    <property type="entry name" value="POLY-BETA-1,6-N-ACETYL-D-GLUCOSAMINE SYNTHASE"/>
    <property type="match status" value="1"/>
</dbReference>
<dbReference type="CDD" id="cd02511">
    <property type="entry name" value="Beta4Glucosyltransferase"/>
    <property type="match status" value="1"/>
</dbReference>
<dbReference type="InterPro" id="IPR029044">
    <property type="entry name" value="Nucleotide-diphossugar_trans"/>
</dbReference>
<dbReference type="Proteomes" id="UP000596074">
    <property type="component" value="Chromosome"/>
</dbReference>
<organism evidence="3 4">
    <name type="scientific">Venatoribacter cucullus</name>
    <dbReference type="NCBI Taxonomy" id="2661630"/>
    <lineage>
        <taxon>Bacteria</taxon>
        <taxon>Pseudomonadati</taxon>
        <taxon>Pseudomonadota</taxon>
        <taxon>Gammaproteobacteria</taxon>
        <taxon>Oceanospirillales</taxon>
        <taxon>Oceanospirillaceae</taxon>
        <taxon>Venatoribacter</taxon>
    </lineage>
</organism>
<evidence type="ECO:0000313" key="4">
    <source>
        <dbReference type="Proteomes" id="UP000596074"/>
    </source>
</evidence>
<feature type="domain" description="Glycosyltransferase 2-like" evidence="2">
    <location>
        <begin position="8"/>
        <end position="105"/>
    </location>
</feature>
<comment type="similarity">
    <text evidence="1">Belongs to the glycosyltransferase 2 family. WaaE/KdtX subfamily.</text>
</comment>
<proteinExistence type="inferred from homology"/>
<accession>A0A9X7UX14</accession>
<evidence type="ECO:0000256" key="1">
    <source>
        <dbReference type="ARBA" id="ARBA00038494"/>
    </source>
</evidence>
<gene>
    <name evidence="3" type="ORF">GJQ55_12145</name>
</gene>
<keyword evidence="4" id="KW-1185">Reference proteome</keyword>
<dbReference type="Pfam" id="PF00535">
    <property type="entry name" value="Glycos_transf_2"/>
    <property type="match status" value="1"/>
</dbReference>
<dbReference type="KEGG" id="vcw:GJQ55_12145"/>
<dbReference type="AlphaFoldDB" id="A0A9X7UX14"/>
<sequence length="252" mass="29375">MERNIPVSVYLVTLNEAEHLQEVLEPLKQFDEIILVDSGSTDSTVDIAKKNGAKVFHKDWMGFSKQKEYAMSLCKNEWVVNIDGDEVLNEAVVESIRKSVVSNDFEAYRLHFEDLFWNKPMSRYSSKRSIVRLFKKHVARYPHDRKVHENLILNKSAKVGSISGLVKHYGYNSTETLMLKQNRYSTLKALDKYDHGKKASILKLMLIFPMNFIKVYFFKRMFLSGIRGLVYSCVDSMYAFLKEAKLFEFNQQ</sequence>
<evidence type="ECO:0000259" key="2">
    <source>
        <dbReference type="Pfam" id="PF00535"/>
    </source>
</evidence>
<protein>
    <submittedName>
        <fullName evidence="3">Glycosyltransferase</fullName>
    </submittedName>
</protein>
<dbReference type="PANTHER" id="PTHR43630:SF2">
    <property type="entry name" value="GLYCOSYLTRANSFERASE"/>
    <property type="match status" value="1"/>
</dbReference>
<name>A0A9X7UX14_9GAMM</name>